<dbReference type="SUPFAM" id="SSF48452">
    <property type="entry name" value="TPR-like"/>
    <property type="match status" value="1"/>
</dbReference>
<evidence type="ECO:0000256" key="2">
    <source>
        <dbReference type="ARBA" id="ARBA00022803"/>
    </source>
</evidence>
<dbReference type="SMART" id="SM00028">
    <property type="entry name" value="TPR"/>
    <property type="match status" value="4"/>
</dbReference>
<dbReference type="Gene3D" id="1.25.40.10">
    <property type="entry name" value="Tetratricopeptide repeat domain"/>
    <property type="match status" value="2"/>
</dbReference>
<dbReference type="AlphaFoldDB" id="A0ABD4SZS1"/>
<comment type="caution">
    <text evidence="5">The sequence shown here is derived from an EMBL/GenBank/DDBJ whole genome shotgun (WGS) entry which is preliminary data.</text>
</comment>
<dbReference type="EMBL" id="JTHE03000019">
    <property type="protein sequence ID" value="MCM1981773.1"/>
    <property type="molecule type" value="Genomic_DNA"/>
</dbReference>
<keyword evidence="2 3" id="KW-0802">TPR repeat</keyword>
<evidence type="ECO:0000256" key="4">
    <source>
        <dbReference type="SAM" id="SignalP"/>
    </source>
</evidence>
<protein>
    <submittedName>
        <fullName evidence="5">Tetratricopeptide repeat-containing serine protease family protein</fullName>
    </submittedName>
</protein>
<keyword evidence="4" id="KW-0732">Signal</keyword>
<keyword evidence="6" id="KW-1185">Reference proteome</keyword>
<dbReference type="RefSeq" id="WP_166279772.1">
    <property type="nucleotide sequence ID" value="NZ_JTHE03000019.1"/>
</dbReference>
<dbReference type="InterPro" id="IPR011990">
    <property type="entry name" value="TPR-like_helical_dom_sf"/>
</dbReference>
<name>A0ABD4SZS1_9CYAN</name>
<evidence type="ECO:0000313" key="6">
    <source>
        <dbReference type="Proteomes" id="UP000031561"/>
    </source>
</evidence>
<dbReference type="PANTHER" id="PTHR44858:SF1">
    <property type="entry name" value="UDP-N-ACETYLGLUCOSAMINE--PEPTIDE N-ACETYLGLUCOSAMINYLTRANSFERASE SPINDLY-RELATED"/>
    <property type="match status" value="1"/>
</dbReference>
<dbReference type="PROSITE" id="PS50005">
    <property type="entry name" value="TPR"/>
    <property type="match status" value="1"/>
</dbReference>
<accession>A0ABD4SZS1</accession>
<keyword evidence="5" id="KW-0645">Protease</keyword>
<dbReference type="SUPFAM" id="SSF50494">
    <property type="entry name" value="Trypsin-like serine proteases"/>
    <property type="match status" value="1"/>
</dbReference>
<dbReference type="Proteomes" id="UP000031561">
    <property type="component" value="Unassembled WGS sequence"/>
</dbReference>
<dbReference type="InterPro" id="IPR050498">
    <property type="entry name" value="Ycf3"/>
</dbReference>
<dbReference type="InterPro" id="IPR043504">
    <property type="entry name" value="Peptidase_S1_PA_chymotrypsin"/>
</dbReference>
<feature type="repeat" description="TPR" evidence="3">
    <location>
        <begin position="278"/>
        <end position="311"/>
    </location>
</feature>
<dbReference type="GO" id="GO:0006508">
    <property type="term" value="P:proteolysis"/>
    <property type="evidence" value="ECO:0007669"/>
    <property type="project" value="UniProtKB-KW"/>
</dbReference>
<evidence type="ECO:0000313" key="5">
    <source>
        <dbReference type="EMBL" id="MCM1981773.1"/>
    </source>
</evidence>
<dbReference type="Gene3D" id="2.40.10.10">
    <property type="entry name" value="Trypsin-like serine proteases"/>
    <property type="match status" value="2"/>
</dbReference>
<organism evidence="5 6">
    <name type="scientific">Lyngbya confervoides BDU141951</name>
    <dbReference type="NCBI Taxonomy" id="1574623"/>
    <lineage>
        <taxon>Bacteria</taxon>
        <taxon>Bacillati</taxon>
        <taxon>Cyanobacteriota</taxon>
        <taxon>Cyanophyceae</taxon>
        <taxon>Oscillatoriophycideae</taxon>
        <taxon>Oscillatoriales</taxon>
        <taxon>Microcoleaceae</taxon>
        <taxon>Lyngbya</taxon>
    </lineage>
</organism>
<dbReference type="InterPro" id="IPR019734">
    <property type="entry name" value="TPR_rpt"/>
</dbReference>
<sequence>MKLPQLLSVCLSTALTVVLTPALAWALSPTEVNEIAKNITVRIHSQSPGSGVMIRRDRNTYTVLTAAHVVATTDSYQVITRDGREHEISLNSIQKFPGLDLALLSFDSSQTYATAKLGDPQQVLEGSPSFVAGFPVRTQAITDILYTFTTGTITAHASRPLADGYALVYSNNTLPGMSGGPVLNNAGELLGIHGRADTTTEVQNENVNPDIFIKTGFNLGIPLPASLDHSVASAPPPPLPVARADDFYLEALQAYRQGNTPETLRLSSQAIAKNAGFAPAYSIRGAARWVSQDLNGALKDFDQALQLDPNLGQAHMGRALVQSALGNRQGALASYTQAIRLQGNHAILYYNRGIVYYNEGLKQEALEDLQTSADLALQANQPVDYQRALEAIRIASRDCRQSIRSLCDR</sequence>
<gene>
    <name evidence="5" type="ORF">QQ91_0002860</name>
</gene>
<evidence type="ECO:0000256" key="1">
    <source>
        <dbReference type="ARBA" id="ARBA00022737"/>
    </source>
</evidence>
<dbReference type="GO" id="GO:0008233">
    <property type="term" value="F:peptidase activity"/>
    <property type="evidence" value="ECO:0007669"/>
    <property type="project" value="UniProtKB-KW"/>
</dbReference>
<reference evidence="5 6" key="1">
    <citation type="journal article" date="2015" name="Genome Announc.">
        <title>Draft Genome Sequence of Filamentous Marine Cyanobacterium Lyngbya confervoides Strain BDU141951.</title>
        <authorList>
            <person name="Chandrababunaidu M.M."/>
            <person name="Sen D."/>
            <person name="Tripathy S."/>
        </authorList>
    </citation>
    <scope>NUCLEOTIDE SEQUENCE [LARGE SCALE GENOMIC DNA]</scope>
    <source>
        <strain evidence="5 6">BDU141951</strain>
    </source>
</reference>
<keyword evidence="1" id="KW-0677">Repeat</keyword>
<dbReference type="InterPro" id="IPR009003">
    <property type="entry name" value="Peptidase_S1_PA"/>
</dbReference>
<evidence type="ECO:0000256" key="3">
    <source>
        <dbReference type="PROSITE-ProRule" id="PRU00339"/>
    </source>
</evidence>
<feature type="signal peptide" evidence="4">
    <location>
        <begin position="1"/>
        <end position="26"/>
    </location>
</feature>
<dbReference type="PANTHER" id="PTHR44858">
    <property type="entry name" value="TETRATRICOPEPTIDE REPEAT PROTEIN 6"/>
    <property type="match status" value="1"/>
</dbReference>
<dbReference type="Pfam" id="PF13365">
    <property type="entry name" value="Trypsin_2"/>
    <property type="match status" value="1"/>
</dbReference>
<keyword evidence="5" id="KW-0378">Hydrolase</keyword>
<proteinExistence type="predicted"/>
<feature type="chain" id="PRO_5044779172" evidence="4">
    <location>
        <begin position="27"/>
        <end position="409"/>
    </location>
</feature>